<reference evidence="4 5" key="1">
    <citation type="journal article" date="2014" name="Int. J. Syst. Evol. Microbiol.">
        <title>Nocardioides zeae sp. nov., isolated from the stem of Zea mays.</title>
        <authorList>
            <person name="Glaeser S.P."/>
            <person name="McInroy J.A."/>
            <person name="Busse H.J."/>
            <person name="Kampfer P."/>
        </authorList>
    </citation>
    <scope>NUCLEOTIDE SEQUENCE [LARGE SCALE GENOMIC DNA]</scope>
    <source>
        <strain evidence="4 5">JCM 30728</strain>
    </source>
</reference>
<dbReference type="AlphaFoldDB" id="A0A6P0HKY8"/>
<feature type="transmembrane region" description="Helical" evidence="3">
    <location>
        <begin position="246"/>
        <end position="268"/>
    </location>
</feature>
<dbReference type="GO" id="GO:0016787">
    <property type="term" value="F:hydrolase activity"/>
    <property type="evidence" value="ECO:0007669"/>
    <property type="project" value="UniProtKB-KW"/>
</dbReference>
<dbReference type="EMBL" id="JAAGXA010000007">
    <property type="protein sequence ID" value="NEN78917.1"/>
    <property type="molecule type" value="Genomic_DNA"/>
</dbReference>
<comment type="caution">
    <text evidence="4">The sequence shown here is derived from an EMBL/GenBank/DDBJ whole genome shotgun (WGS) entry which is preliminary data.</text>
</comment>
<dbReference type="RefSeq" id="WP_163772463.1">
    <property type="nucleotide sequence ID" value="NZ_JAAGXA010000007.1"/>
</dbReference>
<organism evidence="4 5">
    <name type="scientific">Nocardioides zeae</name>
    <dbReference type="NCBI Taxonomy" id="1457234"/>
    <lineage>
        <taxon>Bacteria</taxon>
        <taxon>Bacillati</taxon>
        <taxon>Actinomycetota</taxon>
        <taxon>Actinomycetes</taxon>
        <taxon>Propionibacteriales</taxon>
        <taxon>Nocardioidaceae</taxon>
        <taxon>Nocardioides</taxon>
    </lineage>
</organism>
<keyword evidence="5" id="KW-1185">Reference proteome</keyword>
<dbReference type="SUPFAM" id="SSF63817">
    <property type="entry name" value="Sortase"/>
    <property type="match status" value="1"/>
</dbReference>
<proteinExistence type="predicted"/>
<evidence type="ECO:0000256" key="2">
    <source>
        <dbReference type="SAM" id="MobiDB-lite"/>
    </source>
</evidence>
<keyword evidence="3" id="KW-0812">Transmembrane</keyword>
<evidence type="ECO:0000313" key="4">
    <source>
        <dbReference type="EMBL" id="NEN78917.1"/>
    </source>
</evidence>
<dbReference type="Proteomes" id="UP000468687">
    <property type="component" value="Unassembled WGS sequence"/>
</dbReference>
<dbReference type="InterPro" id="IPR023365">
    <property type="entry name" value="Sortase_dom-sf"/>
</dbReference>
<sequence length="304" mass="30593">MSADVADRATEAAPSGPTRPAGPPRTRLEVGSSAAFTLALLSLTLLLHLMVLSGVSQAREQAVLYDAFRADVAGGFVPVGPTAEVGSAVALLTIPAIGVDEVVVEGSASGDLRAGPGHRRDTVLPGQVGVSVVQGRAVTYGGPFARLDELAVGDVVEVVGAQGRQRLAVTGLRRAGDPLPGPLADGEARLTLVTAATDTSLGPFGTGEVLYVDTSTVPVDGEGFPAPGGVPGAVPAGEKPQHVDTAALPLLALQLGGLCVAVVGIALLRRRVTGALVWVVSTPVVLALAWATADSASRLLPNLL</sequence>
<keyword evidence="3" id="KW-1133">Transmembrane helix</keyword>
<dbReference type="Gene3D" id="2.40.260.10">
    <property type="entry name" value="Sortase"/>
    <property type="match status" value="1"/>
</dbReference>
<feature type="compositionally biased region" description="Basic and acidic residues" evidence="2">
    <location>
        <begin position="1"/>
        <end position="10"/>
    </location>
</feature>
<dbReference type="Pfam" id="PF04203">
    <property type="entry name" value="Sortase"/>
    <property type="match status" value="1"/>
</dbReference>
<name>A0A6P0HKY8_9ACTN</name>
<gene>
    <name evidence="4" type="ORF">G3T38_11580</name>
</gene>
<feature type="transmembrane region" description="Helical" evidence="3">
    <location>
        <begin position="34"/>
        <end position="55"/>
    </location>
</feature>
<accession>A0A6P0HKY8</accession>
<keyword evidence="1" id="KW-0378">Hydrolase</keyword>
<evidence type="ECO:0000256" key="1">
    <source>
        <dbReference type="ARBA" id="ARBA00022801"/>
    </source>
</evidence>
<evidence type="ECO:0000313" key="5">
    <source>
        <dbReference type="Proteomes" id="UP000468687"/>
    </source>
</evidence>
<dbReference type="InterPro" id="IPR005754">
    <property type="entry name" value="Sortase"/>
</dbReference>
<feature type="region of interest" description="Disordered" evidence="2">
    <location>
        <begin position="1"/>
        <end position="26"/>
    </location>
</feature>
<keyword evidence="3" id="KW-0472">Membrane</keyword>
<evidence type="ECO:0000256" key="3">
    <source>
        <dbReference type="SAM" id="Phobius"/>
    </source>
</evidence>
<protein>
    <submittedName>
        <fullName evidence="4">Class E sortase</fullName>
    </submittedName>
</protein>
<feature type="transmembrane region" description="Helical" evidence="3">
    <location>
        <begin position="275"/>
        <end position="293"/>
    </location>
</feature>